<comment type="caution">
    <text evidence="1">The sequence shown here is derived from an EMBL/GenBank/DDBJ whole genome shotgun (WGS) entry which is preliminary data.</text>
</comment>
<accession>A0A2V4BT82</accession>
<protein>
    <submittedName>
        <fullName evidence="1">Uncharacterized protein</fullName>
    </submittedName>
</protein>
<name>A0A2V4BT82_9FLAO</name>
<gene>
    <name evidence="1" type="ORF">DMB65_02805</name>
</gene>
<dbReference type="EMBL" id="QJHK01000002">
    <property type="protein sequence ID" value="PXY42181.1"/>
    <property type="molecule type" value="Genomic_DNA"/>
</dbReference>
<dbReference type="RefSeq" id="WP_110305154.1">
    <property type="nucleotide sequence ID" value="NZ_QJHK01000002.1"/>
</dbReference>
<proteinExistence type="predicted"/>
<dbReference type="Proteomes" id="UP000247903">
    <property type="component" value="Unassembled WGS sequence"/>
</dbReference>
<organism evidence="1 2">
    <name type="scientific">Flavobacterium cheongpyeongense</name>
    <dbReference type="NCBI Taxonomy" id="2212651"/>
    <lineage>
        <taxon>Bacteria</taxon>
        <taxon>Pseudomonadati</taxon>
        <taxon>Bacteroidota</taxon>
        <taxon>Flavobacteriia</taxon>
        <taxon>Flavobacteriales</taxon>
        <taxon>Flavobacteriaceae</taxon>
        <taxon>Flavobacterium</taxon>
    </lineage>
</organism>
<evidence type="ECO:0000313" key="2">
    <source>
        <dbReference type="Proteomes" id="UP000247903"/>
    </source>
</evidence>
<sequence>MDRYWAERGKGCENSQVRIREMNASEPSMKLCHIGTFCQKSIFPRMDDYYSENLLTGYKANEIKGA</sequence>
<dbReference type="AlphaFoldDB" id="A0A2V4BT82"/>
<keyword evidence="2" id="KW-1185">Reference proteome</keyword>
<reference evidence="1 2" key="1">
    <citation type="submission" date="2018-05" db="EMBL/GenBank/DDBJ databases">
        <title>Flavobacterium sp. strain IMCC34759, incomplete genome.</title>
        <authorList>
            <person name="Joung Y."/>
            <person name="Cho J."/>
        </authorList>
    </citation>
    <scope>NUCLEOTIDE SEQUENCE [LARGE SCALE GENOMIC DNA]</scope>
    <source>
        <strain evidence="1 2">IMCC34759</strain>
    </source>
</reference>
<evidence type="ECO:0000313" key="1">
    <source>
        <dbReference type="EMBL" id="PXY42181.1"/>
    </source>
</evidence>